<dbReference type="AlphaFoldDB" id="A0A1N6XA79"/>
<sequence>MIERVSGQRPYVAHWLAYGGHRMFVGVYQSTHGDQVLLATDNGTEAAGFESPEKCAAVMLAHGFKSESSVWLEISSYQGQLSLF</sequence>
<reference evidence="1" key="1">
    <citation type="submission" date="2017-01" db="EMBL/GenBank/DDBJ databases">
        <authorList>
            <person name="Mah S.A."/>
            <person name="Swanson W.J."/>
            <person name="Moy G.W."/>
            <person name="Vacquier V.D."/>
        </authorList>
    </citation>
    <scope>NUCLEOTIDE SEQUENCE [LARGE SCALE GENOMIC DNA]</scope>
    <source>
        <strain evidence="1">RU36E</strain>
    </source>
</reference>
<evidence type="ECO:0000313" key="1">
    <source>
        <dbReference type="EMBL" id="SIQ99248.1"/>
    </source>
</evidence>
<dbReference type="EMBL" id="FTMP01000012">
    <property type="protein sequence ID" value="SIQ99248.1"/>
    <property type="molecule type" value="Genomic_DNA"/>
</dbReference>
<proteinExistence type="predicted"/>
<protein>
    <submittedName>
        <fullName evidence="1">Uncharacterized protein</fullName>
    </submittedName>
</protein>
<organism evidence="1">
    <name type="scientific">Aquipseudomonas alcaligenes</name>
    <name type="common">Pseudomonas alcaligenes</name>
    <dbReference type="NCBI Taxonomy" id="43263"/>
    <lineage>
        <taxon>Bacteria</taxon>
        <taxon>Pseudomonadati</taxon>
        <taxon>Pseudomonadota</taxon>
        <taxon>Gammaproteobacteria</taxon>
        <taxon>Pseudomonadales</taxon>
        <taxon>Pseudomonadaceae</taxon>
        <taxon>Aquipseudomonas</taxon>
    </lineage>
</organism>
<accession>A0A1N6XA79</accession>
<gene>
    <name evidence="1" type="ORF">SAMN05878282_11252</name>
</gene>
<name>A0A1N6XA79_AQUAC</name>
<dbReference type="Proteomes" id="UP000185841">
    <property type="component" value="Unassembled WGS sequence"/>
</dbReference>